<sequence>MANQQELIQRWDSFLQKIEQRFNESLAHAKEACHEQLVETDYEYETAMRSWSGMKAQINDLIEKIGAVWDTKVQPEMEALGDFHYDENDKGYDLRHKLIYALESFQRKLEGELSQKFYDHAIQIANKKSKCSQCDARIEVKKDIFRAQYITCGYCNAVNTIEPETKFMKIGWGIVDNIVAIICQPEYEIMNQKVDELQALRKSERGDKHWVDYEKAYYSYWEKYFNERIKLNSDAAGRLKADLERKKTEFEKHKEIQLN</sequence>
<keyword evidence="2" id="KW-1185">Reference proteome</keyword>
<dbReference type="OrthoDB" id="5502466at2"/>
<dbReference type="Proteomes" id="UP000269412">
    <property type="component" value="Unassembled WGS sequence"/>
</dbReference>
<evidence type="ECO:0000313" key="2">
    <source>
        <dbReference type="Proteomes" id="UP000269412"/>
    </source>
</evidence>
<reference evidence="1 2" key="1">
    <citation type="submission" date="2018-10" db="EMBL/GenBank/DDBJ databases">
        <title>Genomic Encyclopedia of Archaeal and Bacterial Type Strains, Phase II (KMG-II): from individual species to whole genera.</title>
        <authorList>
            <person name="Goeker M."/>
        </authorList>
    </citation>
    <scope>NUCLEOTIDE SEQUENCE [LARGE SCALE GENOMIC DNA]</scope>
    <source>
        <strain evidence="1 2">DSM 25230</strain>
    </source>
</reference>
<dbReference type="EMBL" id="RBIQ01000008">
    <property type="protein sequence ID" value="RKR13512.1"/>
    <property type="molecule type" value="Genomic_DNA"/>
</dbReference>
<dbReference type="RefSeq" id="WP_121067808.1">
    <property type="nucleotide sequence ID" value="NZ_RBIQ01000008.1"/>
</dbReference>
<protein>
    <submittedName>
        <fullName evidence="1">Uncharacterized protein</fullName>
    </submittedName>
</protein>
<gene>
    <name evidence="1" type="ORF">CLV91_2234</name>
</gene>
<evidence type="ECO:0000313" key="1">
    <source>
        <dbReference type="EMBL" id="RKR13512.1"/>
    </source>
</evidence>
<proteinExistence type="predicted"/>
<organism evidence="1 2">
    <name type="scientific">Maribacter vaceletii</name>
    <dbReference type="NCBI Taxonomy" id="1206816"/>
    <lineage>
        <taxon>Bacteria</taxon>
        <taxon>Pseudomonadati</taxon>
        <taxon>Bacteroidota</taxon>
        <taxon>Flavobacteriia</taxon>
        <taxon>Flavobacteriales</taxon>
        <taxon>Flavobacteriaceae</taxon>
        <taxon>Maribacter</taxon>
    </lineage>
</organism>
<name>A0A495E9B4_9FLAO</name>
<dbReference type="AlphaFoldDB" id="A0A495E9B4"/>
<comment type="caution">
    <text evidence="1">The sequence shown here is derived from an EMBL/GenBank/DDBJ whole genome shotgun (WGS) entry which is preliminary data.</text>
</comment>
<accession>A0A495E9B4</accession>